<reference evidence="2" key="2">
    <citation type="submission" date="2020-05" db="UniProtKB">
        <authorList>
            <consortium name="EnsemblMetazoa"/>
        </authorList>
    </citation>
    <scope>IDENTIFICATION</scope>
    <source>
        <strain evidence="2">A-37</strain>
    </source>
</reference>
<reference evidence="3" key="1">
    <citation type="submission" date="2013-09" db="EMBL/GenBank/DDBJ databases">
        <title>The Genome Sequence of Anopheles culicifacies species A.</title>
        <authorList>
            <consortium name="The Broad Institute Genomics Platform"/>
            <person name="Neafsey D.E."/>
            <person name="Besansky N."/>
            <person name="Howell P."/>
            <person name="Walton C."/>
            <person name="Young S.K."/>
            <person name="Zeng Q."/>
            <person name="Gargeya S."/>
            <person name="Fitzgerald M."/>
            <person name="Haas B."/>
            <person name="Abouelleil A."/>
            <person name="Allen A.W."/>
            <person name="Alvarado L."/>
            <person name="Arachchi H.M."/>
            <person name="Berlin A.M."/>
            <person name="Chapman S.B."/>
            <person name="Gainer-Dewar J."/>
            <person name="Goldberg J."/>
            <person name="Griggs A."/>
            <person name="Gujja S."/>
            <person name="Hansen M."/>
            <person name="Howarth C."/>
            <person name="Imamovic A."/>
            <person name="Ireland A."/>
            <person name="Larimer J."/>
            <person name="McCowan C."/>
            <person name="Murphy C."/>
            <person name="Pearson M."/>
            <person name="Poon T.W."/>
            <person name="Priest M."/>
            <person name="Roberts A."/>
            <person name="Saif S."/>
            <person name="Shea T."/>
            <person name="Sisk P."/>
            <person name="Sykes S."/>
            <person name="Wortman J."/>
            <person name="Nusbaum C."/>
            <person name="Birren B."/>
        </authorList>
    </citation>
    <scope>NUCLEOTIDE SEQUENCE [LARGE SCALE GENOMIC DNA]</scope>
    <source>
        <strain evidence="3">A-37</strain>
    </source>
</reference>
<dbReference type="Proteomes" id="UP000075883">
    <property type="component" value="Unassembled WGS sequence"/>
</dbReference>
<accession>A0A182MRC7</accession>
<dbReference type="AlphaFoldDB" id="A0A182MRC7"/>
<evidence type="ECO:0008006" key="4">
    <source>
        <dbReference type="Google" id="ProtNLM"/>
    </source>
</evidence>
<evidence type="ECO:0000256" key="1">
    <source>
        <dbReference type="SAM" id="SignalP"/>
    </source>
</evidence>
<evidence type="ECO:0000313" key="2">
    <source>
        <dbReference type="EnsemblMetazoa" id="ACUA024425-PA"/>
    </source>
</evidence>
<protein>
    <recommendedName>
        <fullName evidence="4">Secreted protein</fullName>
    </recommendedName>
</protein>
<dbReference type="EMBL" id="AXCM01018012">
    <property type="status" value="NOT_ANNOTATED_CDS"/>
    <property type="molecule type" value="Genomic_DNA"/>
</dbReference>
<feature type="signal peptide" evidence="1">
    <location>
        <begin position="1"/>
        <end position="26"/>
    </location>
</feature>
<dbReference type="EnsemblMetazoa" id="ACUA024425-RA">
    <property type="protein sequence ID" value="ACUA024425-PA"/>
    <property type="gene ID" value="ACUA024425"/>
</dbReference>
<evidence type="ECO:0000313" key="3">
    <source>
        <dbReference type="Proteomes" id="UP000075883"/>
    </source>
</evidence>
<proteinExistence type="predicted"/>
<sequence>MLSAAMTHAVRLKLFLMMMMMMLLLARFLHPLGTGKKLEHILLCAPKPVRCQSILVPGVCGTDAPCTGFTSLHEVIAVGGTAAYGANRHDTNVADDQFIPAWKRTRATVLACWLFALNCASVWREMGIGSKIRTFVPKRCSITLGLIKRMYRFRCSCL</sequence>
<organism evidence="2 3">
    <name type="scientific">Anopheles culicifacies</name>
    <dbReference type="NCBI Taxonomy" id="139723"/>
    <lineage>
        <taxon>Eukaryota</taxon>
        <taxon>Metazoa</taxon>
        <taxon>Ecdysozoa</taxon>
        <taxon>Arthropoda</taxon>
        <taxon>Hexapoda</taxon>
        <taxon>Insecta</taxon>
        <taxon>Pterygota</taxon>
        <taxon>Neoptera</taxon>
        <taxon>Endopterygota</taxon>
        <taxon>Diptera</taxon>
        <taxon>Nematocera</taxon>
        <taxon>Culicoidea</taxon>
        <taxon>Culicidae</taxon>
        <taxon>Anophelinae</taxon>
        <taxon>Anopheles</taxon>
        <taxon>culicifacies species complex</taxon>
    </lineage>
</organism>
<name>A0A182MRC7_9DIPT</name>
<feature type="chain" id="PRO_5046884051" description="Secreted protein" evidence="1">
    <location>
        <begin position="27"/>
        <end position="158"/>
    </location>
</feature>
<keyword evidence="3" id="KW-1185">Reference proteome</keyword>
<dbReference type="VEuPathDB" id="VectorBase:ACUA024425"/>
<keyword evidence="1" id="KW-0732">Signal</keyword>